<organism evidence="3 4">
    <name type="scientific">Escallonia rubra</name>
    <dbReference type="NCBI Taxonomy" id="112253"/>
    <lineage>
        <taxon>Eukaryota</taxon>
        <taxon>Viridiplantae</taxon>
        <taxon>Streptophyta</taxon>
        <taxon>Embryophyta</taxon>
        <taxon>Tracheophyta</taxon>
        <taxon>Spermatophyta</taxon>
        <taxon>Magnoliopsida</taxon>
        <taxon>eudicotyledons</taxon>
        <taxon>Gunneridae</taxon>
        <taxon>Pentapetalae</taxon>
        <taxon>asterids</taxon>
        <taxon>campanulids</taxon>
        <taxon>Escalloniales</taxon>
        <taxon>Escalloniaceae</taxon>
        <taxon>Escallonia</taxon>
    </lineage>
</organism>
<dbReference type="SUPFAM" id="SSF53098">
    <property type="entry name" value="Ribonuclease H-like"/>
    <property type="match status" value="1"/>
</dbReference>
<name>A0AA88US64_9ASTE</name>
<dbReference type="InterPro" id="IPR002156">
    <property type="entry name" value="RNaseH_domain"/>
</dbReference>
<gene>
    <name evidence="3" type="ORF">RJ640_018311</name>
</gene>
<dbReference type="Proteomes" id="UP001187471">
    <property type="component" value="Unassembled WGS sequence"/>
</dbReference>
<protein>
    <recommendedName>
        <fullName evidence="2">RNase H type-1 domain-containing protein</fullName>
    </recommendedName>
</protein>
<sequence length="279" mass="30861">MAKHLHPCSERTNEGFDAKAQKLLRTSGYDFENLAPFRELSLELTGVTTLNKSKTYSTRVPRASAFSKLGGPASKIDDKDSGRTARMKVGPKEDSETESLIPSRTKRKTKIDVGNDGILKAKRRTIVINGKDPLKYVMAKIVLSGHLTRWSILFNEFDIALIIGLQMALEQGIPSLVVSGDSKLVINQLLKEYEVKKEDLVPYFRYASISINKFDSVELEHFVNNGSCPNCLTAKLRRLVLSQSESLRLKIIGNPSSTTSSMEGEDKAAQAMDEAHSGV</sequence>
<dbReference type="GO" id="GO:0003676">
    <property type="term" value="F:nucleic acid binding"/>
    <property type="evidence" value="ECO:0007669"/>
    <property type="project" value="InterPro"/>
</dbReference>
<accession>A0AA88US64</accession>
<evidence type="ECO:0000259" key="2">
    <source>
        <dbReference type="Pfam" id="PF13456"/>
    </source>
</evidence>
<evidence type="ECO:0000256" key="1">
    <source>
        <dbReference type="SAM" id="MobiDB-lite"/>
    </source>
</evidence>
<reference evidence="3" key="1">
    <citation type="submission" date="2022-12" db="EMBL/GenBank/DDBJ databases">
        <title>Draft genome assemblies for two species of Escallonia (Escalloniales).</title>
        <authorList>
            <person name="Chanderbali A."/>
            <person name="Dervinis C."/>
            <person name="Anghel I."/>
            <person name="Soltis D."/>
            <person name="Soltis P."/>
            <person name="Zapata F."/>
        </authorList>
    </citation>
    <scope>NUCLEOTIDE SEQUENCE</scope>
    <source>
        <strain evidence="3">UCBG92.1500</strain>
        <tissue evidence="3">Leaf</tissue>
    </source>
</reference>
<dbReference type="Gene3D" id="3.30.420.10">
    <property type="entry name" value="Ribonuclease H-like superfamily/Ribonuclease H"/>
    <property type="match status" value="1"/>
</dbReference>
<dbReference type="InterPro" id="IPR036397">
    <property type="entry name" value="RNaseH_sf"/>
</dbReference>
<dbReference type="GO" id="GO:0004523">
    <property type="term" value="F:RNA-DNA hybrid ribonuclease activity"/>
    <property type="evidence" value="ECO:0007669"/>
    <property type="project" value="InterPro"/>
</dbReference>
<dbReference type="PANTHER" id="PTHR48475:SF1">
    <property type="entry name" value="RNASE H TYPE-1 DOMAIN-CONTAINING PROTEIN"/>
    <property type="match status" value="1"/>
</dbReference>
<feature type="compositionally biased region" description="Basic and acidic residues" evidence="1">
    <location>
        <begin position="264"/>
        <end position="279"/>
    </location>
</feature>
<evidence type="ECO:0000313" key="4">
    <source>
        <dbReference type="Proteomes" id="UP001187471"/>
    </source>
</evidence>
<evidence type="ECO:0000313" key="3">
    <source>
        <dbReference type="EMBL" id="KAK2991228.1"/>
    </source>
</evidence>
<feature type="region of interest" description="Disordered" evidence="1">
    <location>
        <begin position="67"/>
        <end position="100"/>
    </location>
</feature>
<dbReference type="InterPro" id="IPR012337">
    <property type="entry name" value="RNaseH-like_sf"/>
</dbReference>
<dbReference type="EMBL" id="JAVXUO010000548">
    <property type="protein sequence ID" value="KAK2991228.1"/>
    <property type="molecule type" value="Genomic_DNA"/>
</dbReference>
<feature type="region of interest" description="Disordered" evidence="1">
    <location>
        <begin position="254"/>
        <end position="279"/>
    </location>
</feature>
<dbReference type="PANTHER" id="PTHR48475">
    <property type="entry name" value="RIBONUCLEASE H"/>
    <property type="match status" value="1"/>
</dbReference>
<dbReference type="AlphaFoldDB" id="A0AA88US64"/>
<dbReference type="Pfam" id="PF13456">
    <property type="entry name" value="RVT_3"/>
    <property type="match status" value="1"/>
</dbReference>
<feature type="domain" description="RNase H type-1" evidence="2">
    <location>
        <begin position="160"/>
        <end position="222"/>
    </location>
</feature>
<keyword evidence="4" id="KW-1185">Reference proteome</keyword>
<proteinExistence type="predicted"/>
<comment type="caution">
    <text evidence="3">The sequence shown here is derived from an EMBL/GenBank/DDBJ whole genome shotgun (WGS) entry which is preliminary data.</text>
</comment>